<gene>
    <name evidence="2" type="ORF">L1F31_14575</name>
</gene>
<sequence length="45" mass="5034">MERHKISEHEAFLLLTKMSSKTNTKLREVAEEFVSTGALPGTVTD</sequence>
<evidence type="ECO:0000313" key="3">
    <source>
        <dbReference type="Proteomes" id="UP001064879"/>
    </source>
</evidence>
<keyword evidence="3" id="KW-1185">Reference proteome</keyword>
<dbReference type="EMBL" id="CP093443">
    <property type="protein sequence ID" value="UVI35329.1"/>
    <property type="molecule type" value="Genomic_DNA"/>
</dbReference>
<proteinExistence type="predicted"/>
<accession>A0ABY5SRK9</accession>
<name>A0ABY5SRK9_9MICO</name>
<feature type="domain" description="ANTAR" evidence="1">
    <location>
        <begin position="1"/>
        <end position="34"/>
    </location>
</feature>
<dbReference type="Proteomes" id="UP001064879">
    <property type="component" value="Chromosome"/>
</dbReference>
<dbReference type="Gene3D" id="1.10.10.10">
    <property type="entry name" value="Winged helix-like DNA-binding domain superfamily/Winged helix DNA-binding domain"/>
    <property type="match status" value="1"/>
</dbReference>
<dbReference type="PROSITE" id="PS50921">
    <property type="entry name" value="ANTAR"/>
    <property type="match status" value="1"/>
</dbReference>
<reference evidence="2" key="1">
    <citation type="submission" date="2022-03" db="EMBL/GenBank/DDBJ databases">
        <title>Brevibacterium spongiae sp. nov., isolated from marine sponge.</title>
        <authorList>
            <person name="Li Z."/>
            <person name="Zhang M."/>
        </authorList>
    </citation>
    <scope>NUCLEOTIDE SEQUENCE</scope>
    <source>
        <strain evidence="2">WHS-Z9</strain>
    </source>
</reference>
<dbReference type="InterPro" id="IPR036388">
    <property type="entry name" value="WH-like_DNA-bd_sf"/>
</dbReference>
<protein>
    <submittedName>
        <fullName evidence="2">ANTAR domain-containing protein</fullName>
    </submittedName>
</protein>
<evidence type="ECO:0000259" key="1">
    <source>
        <dbReference type="PROSITE" id="PS50921"/>
    </source>
</evidence>
<dbReference type="Pfam" id="PF03861">
    <property type="entry name" value="ANTAR"/>
    <property type="match status" value="1"/>
</dbReference>
<dbReference type="InterPro" id="IPR005561">
    <property type="entry name" value="ANTAR"/>
</dbReference>
<organism evidence="2 3">
    <name type="scientific">Brevibacterium spongiae</name>
    <dbReference type="NCBI Taxonomy" id="2909672"/>
    <lineage>
        <taxon>Bacteria</taxon>
        <taxon>Bacillati</taxon>
        <taxon>Actinomycetota</taxon>
        <taxon>Actinomycetes</taxon>
        <taxon>Micrococcales</taxon>
        <taxon>Brevibacteriaceae</taxon>
        <taxon>Brevibacterium</taxon>
    </lineage>
</organism>
<evidence type="ECO:0000313" key="2">
    <source>
        <dbReference type="EMBL" id="UVI35329.1"/>
    </source>
</evidence>